<dbReference type="RefSeq" id="WP_220253237.1">
    <property type="nucleotide sequence ID" value="NZ_JAICCF010000005.1"/>
</dbReference>
<dbReference type="InterPro" id="IPR018644">
    <property type="entry name" value="DUF2071"/>
</dbReference>
<reference evidence="1 2" key="1">
    <citation type="submission" date="2021-08" db="EMBL/GenBank/DDBJ databases">
        <title>The genome sequence of Chitinophaga sp. B61.</title>
        <authorList>
            <person name="Zhang X."/>
        </authorList>
    </citation>
    <scope>NUCLEOTIDE SEQUENCE [LARGE SCALE GENOMIC DNA]</scope>
    <source>
        <strain evidence="1 2">B61</strain>
    </source>
</reference>
<accession>A0ABS7GJN4</accession>
<proteinExistence type="predicted"/>
<evidence type="ECO:0000313" key="1">
    <source>
        <dbReference type="EMBL" id="MBW8687922.1"/>
    </source>
</evidence>
<evidence type="ECO:0000313" key="2">
    <source>
        <dbReference type="Proteomes" id="UP000812961"/>
    </source>
</evidence>
<comment type="caution">
    <text evidence="1">The sequence shown here is derived from an EMBL/GenBank/DDBJ whole genome shotgun (WGS) entry which is preliminary data.</text>
</comment>
<keyword evidence="2" id="KW-1185">Reference proteome</keyword>
<gene>
    <name evidence="1" type="ORF">K1Y79_26525</name>
</gene>
<name>A0ABS7GJN4_9BACT</name>
<dbReference type="Pfam" id="PF09844">
    <property type="entry name" value="DUF2071"/>
    <property type="match status" value="1"/>
</dbReference>
<organism evidence="1 2">
    <name type="scientific">Chitinophaga rhizophila</name>
    <dbReference type="NCBI Taxonomy" id="2866212"/>
    <lineage>
        <taxon>Bacteria</taxon>
        <taxon>Pseudomonadati</taxon>
        <taxon>Bacteroidota</taxon>
        <taxon>Chitinophagia</taxon>
        <taxon>Chitinophagales</taxon>
        <taxon>Chitinophagaceae</taxon>
        <taxon>Chitinophaga</taxon>
    </lineage>
</organism>
<dbReference type="Proteomes" id="UP000812961">
    <property type="component" value="Unassembled WGS sequence"/>
</dbReference>
<sequence length="234" mass="26120">MNIPIVHGLIDPRILINFTASPEAVQTILPAGFRPKLYNGHAIAGVCLIRLKHLRPKGVPAIFGLSSENGAHRIAVEWEENGITREGVYMPRRDTSSKFNVLAGGRIFPGKHYAAKFNVRESGDSYHVDYTSSDNTCISITGRVSDRLNDHSVFGNLERASAFFEKGAVGYSPINGRKLQGLELRTFTWKMQPLSVQDVYTSFFDTHNIPVRFDNALLMTGIAHEWRSTGEKRC</sequence>
<protein>
    <submittedName>
        <fullName evidence="1">DUF2071 domain-containing protein</fullName>
    </submittedName>
</protein>
<dbReference type="EMBL" id="JAICCF010000005">
    <property type="protein sequence ID" value="MBW8687922.1"/>
    <property type="molecule type" value="Genomic_DNA"/>
</dbReference>